<dbReference type="InterPro" id="IPR041472">
    <property type="entry name" value="BL00235/CARNS1_N"/>
</dbReference>
<keyword evidence="8" id="KW-1185">Reference proteome</keyword>
<dbReference type="OrthoDB" id="6964321at2"/>
<proteinExistence type="predicted"/>
<keyword evidence="2 4" id="KW-0547">Nucleotide-binding</keyword>
<dbReference type="PROSITE" id="PS50975">
    <property type="entry name" value="ATP_GRASP"/>
    <property type="match status" value="1"/>
</dbReference>
<dbReference type="GO" id="GO:0005524">
    <property type="term" value="F:ATP binding"/>
    <property type="evidence" value="ECO:0007669"/>
    <property type="project" value="UniProtKB-UniRule"/>
</dbReference>
<dbReference type="InterPro" id="IPR052032">
    <property type="entry name" value="ATP-dep_AA_Ligase"/>
</dbReference>
<keyword evidence="3 4" id="KW-0067">ATP-binding</keyword>
<evidence type="ECO:0000313" key="8">
    <source>
        <dbReference type="Proteomes" id="UP000199408"/>
    </source>
</evidence>
<name>A0A1C5JFG7_9ACTN</name>
<evidence type="ECO:0000259" key="6">
    <source>
        <dbReference type="PROSITE" id="PS50975"/>
    </source>
</evidence>
<gene>
    <name evidence="7" type="ORF">GA0070560_13024</name>
</gene>
<dbReference type="STRING" id="47864.GA0070560_13024"/>
<dbReference type="GO" id="GO:0046872">
    <property type="term" value="F:metal ion binding"/>
    <property type="evidence" value="ECO:0007669"/>
    <property type="project" value="InterPro"/>
</dbReference>
<dbReference type="PANTHER" id="PTHR43585">
    <property type="entry name" value="FUMIPYRROLE BIOSYNTHESIS PROTEIN C"/>
    <property type="match status" value="1"/>
</dbReference>
<feature type="compositionally biased region" description="Polar residues" evidence="5">
    <location>
        <begin position="1"/>
        <end position="16"/>
    </location>
</feature>
<dbReference type="InterPro" id="IPR011761">
    <property type="entry name" value="ATP-grasp"/>
</dbReference>
<dbReference type="InterPro" id="IPR040570">
    <property type="entry name" value="LAL_C2"/>
</dbReference>
<dbReference type="SUPFAM" id="SSF56059">
    <property type="entry name" value="Glutathione synthetase ATP-binding domain-like"/>
    <property type="match status" value="1"/>
</dbReference>
<evidence type="ECO:0000313" key="7">
    <source>
        <dbReference type="EMBL" id="SCG69305.1"/>
    </source>
</evidence>
<accession>A0A1C5JFG7</accession>
<dbReference type="Pfam" id="PF18130">
    <property type="entry name" value="ATPgrasp_N"/>
    <property type="match status" value="1"/>
</dbReference>
<feature type="region of interest" description="Disordered" evidence="5">
    <location>
        <begin position="1"/>
        <end position="21"/>
    </location>
</feature>
<feature type="domain" description="ATP-grasp" evidence="6">
    <location>
        <begin position="127"/>
        <end position="331"/>
    </location>
</feature>
<keyword evidence="1" id="KW-0436">Ligase</keyword>
<evidence type="ECO:0000256" key="5">
    <source>
        <dbReference type="SAM" id="MobiDB-lite"/>
    </source>
</evidence>
<dbReference type="EMBL" id="FMDN01000030">
    <property type="protein sequence ID" value="SCG69305.1"/>
    <property type="molecule type" value="Genomic_DNA"/>
</dbReference>
<evidence type="ECO:0000256" key="1">
    <source>
        <dbReference type="ARBA" id="ARBA00022598"/>
    </source>
</evidence>
<dbReference type="Pfam" id="PF13535">
    <property type="entry name" value="ATP-grasp_4"/>
    <property type="match status" value="1"/>
</dbReference>
<sequence length="429" mass="46174">MSNHAVPNDQPSSTAATGRPRVLLIGGPPRQVCKARELGLDVVYVQHPGRYDQGHWPYVDHALLLDYADSDELLPLVRTLHEMSPFQAVLTLSDFGLLPAAQLSETFGIGGESVTTVELLLDKSRMRERLAERGIGPVASGVGRTNQDVKEFVQVTGLPIIVKPTRESGSLAIFHVRHQEDADTVADRYLSLADKEWKPGDLGFADSFDDFLMEEFLDGPEVSVETLSFDGQHVVVAVTDKELGGTGFAEVGLSTPSRQPGETLREATRLVADLLDAVGLRNGPAHTEVKLTSRGPRIVESHNRIGGGGINDMTETVYGIDMERYALAAGLGVLEPLTESPEPRGAAAHAAIMPEPGRVVEVTGVDAVRADPAFIDVNVRVKPDDVVQPLTWNEDIAGWVLARGVTTAEAVANSKRLAAAIRVRTEPVA</sequence>
<evidence type="ECO:0000256" key="3">
    <source>
        <dbReference type="ARBA" id="ARBA00022840"/>
    </source>
</evidence>
<dbReference type="Gene3D" id="3.30.470.20">
    <property type="entry name" value="ATP-grasp fold, B domain"/>
    <property type="match status" value="1"/>
</dbReference>
<evidence type="ECO:0000256" key="4">
    <source>
        <dbReference type="PROSITE-ProRule" id="PRU00409"/>
    </source>
</evidence>
<dbReference type="Gene3D" id="3.40.50.20">
    <property type="match status" value="1"/>
</dbReference>
<reference evidence="8" key="1">
    <citation type="submission" date="2016-06" db="EMBL/GenBank/DDBJ databases">
        <authorList>
            <person name="Varghese N."/>
        </authorList>
    </citation>
    <scope>NUCLEOTIDE SEQUENCE [LARGE SCALE GENOMIC DNA]</scope>
    <source>
        <strain evidence="8">DSM 43171</strain>
    </source>
</reference>
<organism evidence="7 8">
    <name type="scientific">Micromonospora halophytica</name>
    <dbReference type="NCBI Taxonomy" id="47864"/>
    <lineage>
        <taxon>Bacteria</taxon>
        <taxon>Bacillati</taxon>
        <taxon>Actinomycetota</taxon>
        <taxon>Actinomycetes</taxon>
        <taxon>Micromonosporales</taxon>
        <taxon>Micromonosporaceae</taxon>
        <taxon>Micromonospora</taxon>
    </lineage>
</organism>
<protein>
    <submittedName>
        <fullName evidence="7">Biotin carboxylase</fullName>
    </submittedName>
</protein>
<dbReference type="AlphaFoldDB" id="A0A1C5JFG7"/>
<dbReference type="Proteomes" id="UP000199408">
    <property type="component" value="Unassembled WGS sequence"/>
</dbReference>
<evidence type="ECO:0000256" key="2">
    <source>
        <dbReference type="ARBA" id="ARBA00022741"/>
    </source>
</evidence>
<dbReference type="GO" id="GO:0016874">
    <property type="term" value="F:ligase activity"/>
    <property type="evidence" value="ECO:0007669"/>
    <property type="project" value="UniProtKB-KW"/>
</dbReference>
<dbReference type="PANTHER" id="PTHR43585:SF2">
    <property type="entry name" value="ATP-GRASP ENZYME FSQD"/>
    <property type="match status" value="1"/>
</dbReference>
<dbReference type="Pfam" id="PF18603">
    <property type="entry name" value="LAL_C2"/>
    <property type="match status" value="1"/>
</dbReference>